<gene>
    <name evidence="2" type="ORF">J3U87_00375</name>
</gene>
<feature type="region of interest" description="Disordered" evidence="1">
    <location>
        <begin position="140"/>
        <end position="160"/>
    </location>
</feature>
<protein>
    <submittedName>
        <fullName evidence="2">Type III secretion system chaperone</fullName>
    </submittedName>
</protein>
<dbReference type="GO" id="GO:0030254">
    <property type="term" value="P:protein secretion by the type III secretion system"/>
    <property type="evidence" value="ECO:0007669"/>
    <property type="project" value="InterPro"/>
</dbReference>
<dbReference type="KEGG" id="scor:J3U87_00375"/>
<dbReference type="Proteomes" id="UP000663929">
    <property type="component" value="Chromosome"/>
</dbReference>
<evidence type="ECO:0000313" key="2">
    <source>
        <dbReference type="EMBL" id="QTD50896.1"/>
    </source>
</evidence>
<keyword evidence="3" id="KW-1185">Reference proteome</keyword>
<dbReference type="RefSeq" id="WP_237381037.1">
    <property type="nucleotide sequence ID" value="NZ_CP071793.1"/>
</dbReference>
<feature type="compositionally biased region" description="Basic and acidic residues" evidence="1">
    <location>
        <begin position="140"/>
        <end position="149"/>
    </location>
</feature>
<accession>A0A8A4TLQ9</accession>
<name>A0A8A4TLQ9_SULCO</name>
<feature type="compositionally biased region" description="Pro residues" evidence="1">
    <location>
        <begin position="150"/>
        <end position="160"/>
    </location>
</feature>
<dbReference type="EMBL" id="CP071793">
    <property type="protein sequence ID" value="QTD50896.1"/>
    <property type="molecule type" value="Genomic_DNA"/>
</dbReference>
<dbReference type="AlphaFoldDB" id="A0A8A4TLQ9"/>
<proteinExistence type="predicted"/>
<dbReference type="SUPFAM" id="SSF69635">
    <property type="entry name" value="Type III secretory system chaperone-like"/>
    <property type="match status" value="1"/>
</dbReference>
<organism evidence="2 3">
    <name type="scientific">Sulfidibacter corallicola</name>
    <dbReference type="NCBI Taxonomy" id="2818388"/>
    <lineage>
        <taxon>Bacteria</taxon>
        <taxon>Pseudomonadati</taxon>
        <taxon>Acidobacteriota</taxon>
        <taxon>Holophagae</taxon>
        <taxon>Acanthopleuribacterales</taxon>
        <taxon>Acanthopleuribacteraceae</taxon>
        <taxon>Sulfidibacter</taxon>
    </lineage>
</organism>
<dbReference type="Gene3D" id="3.30.1460.10">
    <property type="match status" value="1"/>
</dbReference>
<reference evidence="2" key="1">
    <citation type="submission" date="2021-03" db="EMBL/GenBank/DDBJ databases">
        <title>Acanthopleuribacteraceae sp. M133.</title>
        <authorList>
            <person name="Wang G."/>
        </authorList>
    </citation>
    <scope>NUCLEOTIDE SEQUENCE</scope>
    <source>
        <strain evidence="2">M133</strain>
    </source>
</reference>
<sequence>MSATEILNSWLISIGAEAGLALALNQNGMCAVRRDGGPPLILEADDDDPNLSMISPLVDLARYARSERTRLLQSSLQLNHLGGLDELGMLALDEVGDRLLLTWSMPLTLLDKVKLAETMDAMLRLAARLKATFDRDFSAEREAPSRHPLPEFPPLPGLLT</sequence>
<evidence type="ECO:0000256" key="1">
    <source>
        <dbReference type="SAM" id="MobiDB-lite"/>
    </source>
</evidence>
<dbReference type="InterPro" id="IPR010261">
    <property type="entry name" value="Tir_chaperone"/>
</dbReference>
<evidence type="ECO:0000313" key="3">
    <source>
        <dbReference type="Proteomes" id="UP000663929"/>
    </source>
</evidence>
<dbReference type="Pfam" id="PF05932">
    <property type="entry name" value="CesT"/>
    <property type="match status" value="1"/>
</dbReference>